<dbReference type="eggNOG" id="KOG2771">
    <property type="taxonomic scope" value="Eukaryota"/>
</dbReference>
<dbReference type="Gramene" id="ABO95009">
    <property type="protein sequence ID" value="ABO95009"/>
    <property type="gene ID" value="OSTLU_30712"/>
</dbReference>
<evidence type="ECO:0000256" key="3">
    <source>
        <dbReference type="SAM" id="MobiDB-lite"/>
    </source>
</evidence>
<evidence type="ECO:0000256" key="2">
    <source>
        <dbReference type="ARBA" id="ARBA00038160"/>
    </source>
</evidence>
<dbReference type="OrthoDB" id="3180714at2759"/>
<comment type="similarity">
    <text evidence="2">Belongs to the cytidine and deoxycytidylate deaminase family. ADAT3 subfamily.</text>
</comment>
<evidence type="ECO:0000313" key="4">
    <source>
        <dbReference type="EMBL" id="ABO95009.1"/>
    </source>
</evidence>
<dbReference type="Proteomes" id="UP000001568">
    <property type="component" value="Chromosome 3"/>
</dbReference>
<dbReference type="PANTHER" id="PTHR11079">
    <property type="entry name" value="CYTOSINE DEAMINASE FAMILY MEMBER"/>
    <property type="match status" value="1"/>
</dbReference>
<accession>A4RUR4</accession>
<dbReference type="GO" id="GO:0005737">
    <property type="term" value="C:cytoplasm"/>
    <property type="evidence" value="ECO:0007669"/>
    <property type="project" value="TreeGrafter"/>
</dbReference>
<dbReference type="GeneID" id="5000974"/>
<dbReference type="GO" id="GO:0052717">
    <property type="term" value="F:tRNA-specific adenosine-34 deaminase activity"/>
    <property type="evidence" value="ECO:0007669"/>
    <property type="project" value="TreeGrafter"/>
</dbReference>
<protein>
    <submittedName>
        <fullName evidence="4">Uncharacterized protein</fullName>
    </submittedName>
</protein>
<dbReference type="AlphaFoldDB" id="A4RUR4"/>
<sequence length="346" mass="37138">MPARTSLDARAPRGIPAKAPRDADAALPTRRCVVATGIPARATSAVLASARAAAPLPASLAHVKRARASARTKGTTEVVVKLASEGASASARGDAESDAAVRADVLERHADVIASVVYADVPAEGPEDRETWEKACAIWPVSLTAPAERETETPSDEEAAYFRKWTKQACEGAKMSGNCAIIVDPARDVEIARGVDESATHPLRHAVIAAVDLAAKRDVAMYPEKEHVEALIEARRMEKLERDALEIAGVGDDAKKRKREVQTKGSAMTEIMGRPYLCTGYDVFLAREPCIMCAMGLVHSRLKRVVFAVCDNINGALSGPSGIRRLHGVRSLNHHYSVFSFDAEEI</sequence>
<dbReference type="SUPFAM" id="SSF53927">
    <property type="entry name" value="Cytidine deaminase-like"/>
    <property type="match status" value="1"/>
</dbReference>
<organism evidence="4 5">
    <name type="scientific">Ostreococcus lucimarinus (strain CCE9901)</name>
    <dbReference type="NCBI Taxonomy" id="436017"/>
    <lineage>
        <taxon>Eukaryota</taxon>
        <taxon>Viridiplantae</taxon>
        <taxon>Chlorophyta</taxon>
        <taxon>Mamiellophyceae</taxon>
        <taxon>Mamiellales</taxon>
        <taxon>Bathycoccaceae</taxon>
        <taxon>Ostreococcus</taxon>
    </lineage>
</organism>
<dbReference type="InterPro" id="IPR016193">
    <property type="entry name" value="Cytidine_deaminase-like"/>
</dbReference>
<dbReference type="RefSeq" id="XP_001416716.1">
    <property type="nucleotide sequence ID" value="XM_001416679.1"/>
</dbReference>
<dbReference type="Gene3D" id="3.40.140.10">
    <property type="entry name" value="Cytidine Deaminase, domain 2"/>
    <property type="match status" value="1"/>
</dbReference>
<reference evidence="4 5" key="1">
    <citation type="journal article" date="2007" name="Proc. Natl. Acad. Sci. U.S.A.">
        <title>The tiny eukaryote Ostreococcus provides genomic insights into the paradox of plankton speciation.</title>
        <authorList>
            <person name="Palenik B."/>
            <person name="Grimwood J."/>
            <person name="Aerts A."/>
            <person name="Rouze P."/>
            <person name="Salamov A."/>
            <person name="Putnam N."/>
            <person name="Dupont C."/>
            <person name="Jorgensen R."/>
            <person name="Derelle E."/>
            <person name="Rombauts S."/>
            <person name="Zhou K."/>
            <person name="Otillar R."/>
            <person name="Merchant S.S."/>
            <person name="Podell S."/>
            <person name="Gaasterland T."/>
            <person name="Napoli C."/>
            <person name="Gendler K."/>
            <person name="Manuell A."/>
            <person name="Tai V."/>
            <person name="Vallon O."/>
            <person name="Piganeau G."/>
            <person name="Jancek S."/>
            <person name="Heijde M."/>
            <person name="Jabbari K."/>
            <person name="Bowler C."/>
            <person name="Lohr M."/>
            <person name="Robbens S."/>
            <person name="Werner G."/>
            <person name="Dubchak I."/>
            <person name="Pazour G.J."/>
            <person name="Ren Q."/>
            <person name="Paulsen I."/>
            <person name="Delwiche C."/>
            <person name="Schmutz J."/>
            <person name="Rokhsar D."/>
            <person name="Van de Peer Y."/>
            <person name="Moreau H."/>
            <person name="Grigoriev I.V."/>
        </authorList>
    </citation>
    <scope>NUCLEOTIDE SEQUENCE [LARGE SCALE GENOMIC DNA]</scope>
    <source>
        <strain evidence="4 5">CCE9901</strain>
    </source>
</reference>
<feature type="region of interest" description="Disordered" evidence="3">
    <location>
        <begin position="1"/>
        <end position="23"/>
    </location>
</feature>
<proteinExistence type="inferred from homology"/>
<name>A4RUR4_OSTLU</name>
<dbReference type="PANTHER" id="PTHR11079:SF156">
    <property type="entry name" value="INACTIVE TRNA-SPECIFIC ADENOSINE DEAMINASE-LIKE PROTEIN 3-RELATED"/>
    <property type="match status" value="1"/>
</dbReference>
<dbReference type="EMBL" id="CP000583">
    <property type="protein sequence ID" value="ABO95009.1"/>
    <property type="molecule type" value="Genomic_DNA"/>
</dbReference>
<gene>
    <name evidence="4" type="ORF">OSTLU_30712</name>
</gene>
<keyword evidence="1" id="KW-0819">tRNA processing</keyword>
<dbReference type="GO" id="GO:0008033">
    <property type="term" value="P:tRNA processing"/>
    <property type="evidence" value="ECO:0007669"/>
    <property type="project" value="UniProtKB-KW"/>
</dbReference>
<evidence type="ECO:0000256" key="1">
    <source>
        <dbReference type="ARBA" id="ARBA00022694"/>
    </source>
</evidence>
<keyword evidence="5" id="KW-1185">Reference proteome</keyword>
<dbReference type="HOGENOM" id="CLU_013817_2_1_1"/>
<dbReference type="GO" id="GO:0005634">
    <property type="term" value="C:nucleus"/>
    <property type="evidence" value="ECO:0007669"/>
    <property type="project" value="TreeGrafter"/>
</dbReference>
<evidence type="ECO:0000313" key="5">
    <source>
        <dbReference type="Proteomes" id="UP000001568"/>
    </source>
</evidence>
<dbReference type="OMA" id="QHWPTSF"/>
<dbReference type="KEGG" id="olu:OSTLU_30712"/>
<dbReference type="STRING" id="436017.A4RUR4"/>